<gene>
    <name evidence="2" type="ORF">L1049_028096</name>
</gene>
<proteinExistence type="predicted"/>
<dbReference type="EMBL" id="JBBPBK010000009">
    <property type="protein sequence ID" value="KAK9278528.1"/>
    <property type="molecule type" value="Genomic_DNA"/>
</dbReference>
<feature type="compositionally biased region" description="Basic residues" evidence="1">
    <location>
        <begin position="11"/>
        <end position="20"/>
    </location>
</feature>
<feature type="compositionally biased region" description="Polar residues" evidence="1">
    <location>
        <begin position="35"/>
        <end position="44"/>
    </location>
</feature>
<dbReference type="Proteomes" id="UP001415857">
    <property type="component" value="Unassembled WGS sequence"/>
</dbReference>
<accession>A0AAP0WW35</accession>
<sequence>MMFICVDQKKTTRSRRRRQRSEKLSLRQRAAKQEAQYTSPMSSSYNEHLWPPQMENDFINLLLQYTGISINWQSIRDEMKKITGRELSETQLFNKYRKSLREHAQAFNKKGREHYMLLQNLFNQKAAATNSGQKHESDSLTNSRRKHESDSIDSYERSKRVKDSVFSSEGLSLSVEAPNRSCSVIECINVLKTMGLDHKFYVAAVSCLLKDPYKRMAFLASPVKYRKGLLIFYIDNAKENDPRNKENPTNQPP</sequence>
<feature type="region of interest" description="Disordered" evidence="1">
    <location>
        <begin position="1"/>
        <end position="44"/>
    </location>
</feature>
<dbReference type="AlphaFoldDB" id="A0AAP0WW35"/>
<keyword evidence="3" id="KW-1185">Reference proteome</keyword>
<evidence type="ECO:0000256" key="1">
    <source>
        <dbReference type="SAM" id="MobiDB-lite"/>
    </source>
</evidence>
<feature type="compositionally biased region" description="Basic and acidic residues" evidence="1">
    <location>
        <begin position="147"/>
        <end position="156"/>
    </location>
</feature>
<comment type="caution">
    <text evidence="2">The sequence shown here is derived from an EMBL/GenBank/DDBJ whole genome shotgun (WGS) entry which is preliminary data.</text>
</comment>
<evidence type="ECO:0000313" key="2">
    <source>
        <dbReference type="EMBL" id="KAK9278528.1"/>
    </source>
</evidence>
<feature type="region of interest" description="Disordered" evidence="1">
    <location>
        <begin position="128"/>
        <end position="156"/>
    </location>
</feature>
<evidence type="ECO:0000313" key="3">
    <source>
        <dbReference type="Proteomes" id="UP001415857"/>
    </source>
</evidence>
<organism evidence="2 3">
    <name type="scientific">Liquidambar formosana</name>
    <name type="common">Formosan gum</name>
    <dbReference type="NCBI Taxonomy" id="63359"/>
    <lineage>
        <taxon>Eukaryota</taxon>
        <taxon>Viridiplantae</taxon>
        <taxon>Streptophyta</taxon>
        <taxon>Embryophyta</taxon>
        <taxon>Tracheophyta</taxon>
        <taxon>Spermatophyta</taxon>
        <taxon>Magnoliopsida</taxon>
        <taxon>eudicotyledons</taxon>
        <taxon>Gunneridae</taxon>
        <taxon>Pentapetalae</taxon>
        <taxon>Saxifragales</taxon>
        <taxon>Altingiaceae</taxon>
        <taxon>Liquidambar</taxon>
    </lineage>
</organism>
<reference evidence="2 3" key="1">
    <citation type="journal article" date="2024" name="Plant J.">
        <title>Genome sequences and population genomics reveal climatic adaptation and genomic divergence between two closely related sweetgum species.</title>
        <authorList>
            <person name="Xu W.Q."/>
            <person name="Ren C.Q."/>
            <person name="Zhang X.Y."/>
            <person name="Comes H.P."/>
            <person name="Liu X.H."/>
            <person name="Li Y.G."/>
            <person name="Kettle C.J."/>
            <person name="Jalonen R."/>
            <person name="Gaisberger H."/>
            <person name="Ma Y.Z."/>
            <person name="Qiu Y.X."/>
        </authorList>
    </citation>
    <scope>NUCLEOTIDE SEQUENCE [LARGE SCALE GENOMIC DNA]</scope>
    <source>
        <strain evidence="2">Hangzhou</strain>
    </source>
</reference>
<name>A0AAP0WW35_LIQFO</name>
<protein>
    <submittedName>
        <fullName evidence="2">Uncharacterized protein</fullName>
    </submittedName>
</protein>